<accession>A0ABY2QT81</accession>
<evidence type="ECO:0000313" key="1">
    <source>
        <dbReference type="EMBL" id="THV12427.1"/>
    </source>
</evidence>
<reference evidence="1 2" key="1">
    <citation type="submission" date="2019-04" db="EMBL/GenBank/DDBJ databases">
        <title>Genome sequence of strain 7209-2.</title>
        <authorList>
            <person name="Gao J."/>
            <person name="Sun J."/>
        </authorList>
    </citation>
    <scope>NUCLEOTIDE SEQUENCE [LARGE SCALE GENOMIC DNA]</scope>
    <source>
        <strain evidence="1 2">7209-2</strain>
    </source>
</reference>
<name>A0ABY2QT81_9HYPH</name>
<dbReference type="EMBL" id="STGT01000004">
    <property type="protein sequence ID" value="THV12427.1"/>
    <property type="molecule type" value="Genomic_DNA"/>
</dbReference>
<organism evidence="1 2">
    <name type="scientific">Rhizobium rhizophilum</name>
    <dbReference type="NCBI Taxonomy" id="1850373"/>
    <lineage>
        <taxon>Bacteria</taxon>
        <taxon>Pseudomonadati</taxon>
        <taxon>Pseudomonadota</taxon>
        <taxon>Alphaproteobacteria</taxon>
        <taxon>Hyphomicrobiales</taxon>
        <taxon>Rhizobiaceae</taxon>
        <taxon>Rhizobium/Agrobacterium group</taxon>
        <taxon>Rhizobium</taxon>
    </lineage>
</organism>
<evidence type="ECO:0000313" key="2">
    <source>
        <dbReference type="Proteomes" id="UP000309667"/>
    </source>
</evidence>
<dbReference type="RefSeq" id="WP_136559222.1">
    <property type="nucleotide sequence ID" value="NZ_STGT01000004.1"/>
</dbReference>
<proteinExistence type="predicted"/>
<comment type="caution">
    <text evidence="1">The sequence shown here is derived from an EMBL/GenBank/DDBJ whole genome shotgun (WGS) entry which is preliminary data.</text>
</comment>
<protein>
    <submittedName>
        <fullName evidence="1">Uncharacterized protein</fullName>
    </submittedName>
</protein>
<dbReference type="Proteomes" id="UP000309667">
    <property type="component" value="Unassembled WGS sequence"/>
</dbReference>
<keyword evidence="2" id="KW-1185">Reference proteome</keyword>
<gene>
    <name evidence="1" type="ORF">E9677_16765</name>
</gene>
<sequence>MPMLLQGEDFIVQSALRQLDDTSNDVRRVVIDLVRSGFEDLEELVHLAGIAKETLLSTHQDEQTSI</sequence>